<dbReference type="InterPro" id="IPR001275">
    <property type="entry name" value="DM_DNA-bd"/>
</dbReference>
<evidence type="ECO:0000256" key="3">
    <source>
        <dbReference type="ARBA" id="ARBA00022833"/>
    </source>
</evidence>
<dbReference type="PANTHER" id="PTHR12322">
    <property type="entry name" value="DOUBLESEX AND MAB-3 RELATED TRANSCRIPTION FACTOR DMRT"/>
    <property type="match status" value="1"/>
</dbReference>
<dbReference type="Gene3D" id="4.10.1040.10">
    <property type="entry name" value="DM DNA-binding domain"/>
    <property type="match status" value="1"/>
</dbReference>
<dbReference type="GO" id="GO:0007281">
    <property type="term" value="P:germ cell development"/>
    <property type="evidence" value="ECO:0007669"/>
    <property type="project" value="TreeGrafter"/>
</dbReference>
<dbReference type="InterPro" id="IPR036407">
    <property type="entry name" value="DM_DNA-bd_sf"/>
</dbReference>
<dbReference type="PROSITE" id="PS50809">
    <property type="entry name" value="DM_2"/>
    <property type="match status" value="1"/>
</dbReference>
<dbReference type="Pfam" id="PF00751">
    <property type="entry name" value="DM"/>
    <property type="match status" value="1"/>
</dbReference>
<dbReference type="SMART" id="SM00301">
    <property type="entry name" value="DM"/>
    <property type="match status" value="1"/>
</dbReference>
<name>A0A8C3BED4_CAIMO</name>
<keyword evidence="2 6" id="KW-0479">Metal-binding</keyword>
<evidence type="ECO:0000256" key="5">
    <source>
        <dbReference type="ARBA" id="ARBA00023242"/>
    </source>
</evidence>
<evidence type="ECO:0000256" key="4">
    <source>
        <dbReference type="ARBA" id="ARBA00023125"/>
    </source>
</evidence>
<keyword evidence="3 6" id="KW-0862">Zinc</keyword>
<dbReference type="PROSITE" id="PS40000">
    <property type="entry name" value="DM_1"/>
    <property type="match status" value="1"/>
</dbReference>
<organism evidence="9 10">
    <name type="scientific">Cairina moschata</name>
    <name type="common">Muscovy duck</name>
    <dbReference type="NCBI Taxonomy" id="8855"/>
    <lineage>
        <taxon>Eukaryota</taxon>
        <taxon>Metazoa</taxon>
        <taxon>Chordata</taxon>
        <taxon>Craniata</taxon>
        <taxon>Vertebrata</taxon>
        <taxon>Euteleostomi</taxon>
        <taxon>Archelosauria</taxon>
        <taxon>Archosauria</taxon>
        <taxon>Dinosauria</taxon>
        <taxon>Saurischia</taxon>
        <taxon>Theropoda</taxon>
        <taxon>Coelurosauria</taxon>
        <taxon>Aves</taxon>
        <taxon>Neognathae</taxon>
        <taxon>Galloanserae</taxon>
        <taxon>Anseriformes</taxon>
        <taxon>Anatidae</taxon>
        <taxon>Anatinae</taxon>
        <taxon>Cairina</taxon>
    </lineage>
</organism>
<feature type="DNA-binding region" description="DM" evidence="6">
    <location>
        <begin position="64"/>
        <end position="111"/>
    </location>
</feature>
<dbReference type="GO" id="GO:0046872">
    <property type="term" value="F:metal ion binding"/>
    <property type="evidence" value="ECO:0007669"/>
    <property type="project" value="UniProtKB-KW"/>
</dbReference>
<sequence>MGSPAPPVPVATCWGGGGHALYISALEGSAGVCWAGEVCWCGRELVMEAREAMVAKAAVRTPKCSRCRNHGFVVPVKGHAGQCRWKLCPCDKCSLITERQKIMAAQKALRQQVPDCPSRAAMGPVPPGEGPRVAAGAAIAPEQSSHEGTKGGQPVGGSDKGMARRGLPPPPGGPPFWDYAHPTFPPEYMVNSEYMERDPPKVYPGCSGVYPYHPFPMGFAINQPGCRGAPSPPGISLQKGFRHIPGNYGPGNAASVSIPDGGGDFHQGYYAPLPQFIPPGFLPGVHYIPPPLSLNVLAETTKEAHATAADSQDSGVVCEPSQPSSSPEEANGDQSVYSKQ</sequence>
<feature type="compositionally biased region" description="Gly residues" evidence="7">
    <location>
        <begin position="150"/>
        <end position="159"/>
    </location>
</feature>
<feature type="compositionally biased region" description="Low complexity" evidence="7">
    <location>
        <begin position="319"/>
        <end position="329"/>
    </location>
</feature>
<protein>
    <submittedName>
        <fullName evidence="9">DMRT like family B with proline rich C-terminal 1</fullName>
    </submittedName>
</protein>
<dbReference type="PANTHER" id="PTHR12322:SF66">
    <property type="entry name" value="DOUBLESEX- AND MAB-3-RELATED TRANSCRIPTION FACTOR B1"/>
    <property type="match status" value="1"/>
</dbReference>
<dbReference type="GO" id="GO:0005634">
    <property type="term" value="C:nucleus"/>
    <property type="evidence" value="ECO:0007669"/>
    <property type="project" value="UniProtKB-SubCell"/>
</dbReference>
<comment type="subcellular location">
    <subcellularLocation>
        <location evidence="6">Nucleus</location>
    </subcellularLocation>
</comment>
<dbReference type="GO" id="GO:0007548">
    <property type="term" value="P:sex differentiation"/>
    <property type="evidence" value="ECO:0007669"/>
    <property type="project" value="TreeGrafter"/>
</dbReference>
<reference evidence="9" key="2">
    <citation type="submission" date="2025-08" db="UniProtKB">
        <authorList>
            <consortium name="Ensembl"/>
        </authorList>
    </citation>
    <scope>IDENTIFICATION</scope>
</reference>
<dbReference type="FunFam" id="4.10.1040.10:FF:000001">
    <property type="entry name" value="doublesex- and mab-3-related transcription factor 1"/>
    <property type="match status" value="1"/>
</dbReference>
<dbReference type="GO" id="GO:0000981">
    <property type="term" value="F:DNA-binding transcription factor activity, RNA polymerase II-specific"/>
    <property type="evidence" value="ECO:0007669"/>
    <property type="project" value="TreeGrafter"/>
</dbReference>
<evidence type="ECO:0000313" key="10">
    <source>
        <dbReference type="Proteomes" id="UP000694556"/>
    </source>
</evidence>
<evidence type="ECO:0000256" key="1">
    <source>
        <dbReference type="ARBA" id="ARBA00006834"/>
    </source>
</evidence>
<accession>A0A8C3BED4</accession>
<keyword evidence="4 6" id="KW-0238">DNA-binding</keyword>
<dbReference type="SUPFAM" id="SSF82927">
    <property type="entry name" value="Cysteine-rich DNA binding domain, (DM domain)"/>
    <property type="match status" value="1"/>
</dbReference>
<feature type="region of interest" description="Disordered" evidence="7">
    <location>
        <begin position="303"/>
        <end position="340"/>
    </location>
</feature>
<feature type="region of interest" description="Disordered" evidence="7">
    <location>
        <begin position="141"/>
        <end position="175"/>
    </location>
</feature>
<comment type="similarity">
    <text evidence="1">Belongs to the DMRT family.</text>
</comment>
<evidence type="ECO:0000259" key="8">
    <source>
        <dbReference type="PROSITE" id="PS50809"/>
    </source>
</evidence>
<dbReference type="Ensembl" id="ENSCMMT00000005200.1">
    <property type="protein sequence ID" value="ENSCMMP00000004664.1"/>
    <property type="gene ID" value="ENSCMMG00000002923.1"/>
</dbReference>
<evidence type="ECO:0000313" key="9">
    <source>
        <dbReference type="Ensembl" id="ENSCMMP00000004664.1"/>
    </source>
</evidence>
<evidence type="ECO:0000256" key="7">
    <source>
        <dbReference type="SAM" id="MobiDB-lite"/>
    </source>
</evidence>
<proteinExistence type="inferred from homology"/>
<keyword evidence="10" id="KW-1185">Reference proteome</keyword>
<evidence type="ECO:0000256" key="6">
    <source>
        <dbReference type="PROSITE-ProRule" id="PRU00070"/>
    </source>
</evidence>
<reference evidence="9" key="1">
    <citation type="submission" date="2018-09" db="EMBL/GenBank/DDBJ databases">
        <title>Common duck and Muscovy duck high density SNP chip.</title>
        <authorList>
            <person name="Vignal A."/>
            <person name="Thebault N."/>
            <person name="Warren W.C."/>
        </authorList>
    </citation>
    <scope>NUCLEOTIDE SEQUENCE [LARGE SCALE GENOMIC DNA]</scope>
</reference>
<reference evidence="9" key="3">
    <citation type="submission" date="2025-09" db="UniProtKB">
        <authorList>
            <consortium name="Ensembl"/>
        </authorList>
    </citation>
    <scope>IDENTIFICATION</scope>
</reference>
<dbReference type="Proteomes" id="UP000694556">
    <property type="component" value="Chromosome 8"/>
</dbReference>
<evidence type="ECO:0000256" key="2">
    <source>
        <dbReference type="ARBA" id="ARBA00022723"/>
    </source>
</evidence>
<dbReference type="AlphaFoldDB" id="A0A8C3BED4"/>
<dbReference type="GO" id="GO:0000978">
    <property type="term" value="F:RNA polymerase II cis-regulatory region sequence-specific DNA binding"/>
    <property type="evidence" value="ECO:0007669"/>
    <property type="project" value="TreeGrafter"/>
</dbReference>
<keyword evidence="5 6" id="KW-0539">Nucleus</keyword>
<feature type="domain" description="DM" evidence="8">
    <location>
        <begin position="64"/>
        <end position="111"/>
    </location>
</feature>
<dbReference type="InterPro" id="IPR026607">
    <property type="entry name" value="DMRT"/>
</dbReference>